<gene>
    <name evidence="3" type="ORF">PR001_g24970</name>
    <name evidence="2" type="ORF">PR002_g25296</name>
    <name evidence="4" type="ORF">PR003_g25963</name>
</gene>
<dbReference type="Proteomes" id="UP000434957">
    <property type="component" value="Unassembled WGS sequence"/>
</dbReference>
<sequence length="53" mass="5597">MIVFRLALAMACSCCGQQGSGSVITVSFGSRNSSIAVLSDSVQTCCELQQRPR</sequence>
<keyword evidence="6" id="KW-1185">Reference proteome</keyword>
<dbReference type="EMBL" id="QXFT01003239">
    <property type="protein sequence ID" value="KAE9287810.1"/>
    <property type="molecule type" value="Genomic_DNA"/>
</dbReference>
<proteinExistence type="predicted"/>
<evidence type="ECO:0000313" key="7">
    <source>
        <dbReference type="Proteomes" id="UP000435112"/>
    </source>
</evidence>
<feature type="chain" id="PRO_5036379693" description="RxLR effector protein" evidence="1">
    <location>
        <begin position="17"/>
        <end position="53"/>
    </location>
</feature>
<evidence type="ECO:0000313" key="4">
    <source>
        <dbReference type="EMBL" id="KAE9287810.1"/>
    </source>
</evidence>
<evidence type="ECO:0000256" key="1">
    <source>
        <dbReference type="SAM" id="SignalP"/>
    </source>
</evidence>
<keyword evidence="1" id="KW-0732">Signal</keyword>
<evidence type="ECO:0000313" key="5">
    <source>
        <dbReference type="Proteomes" id="UP000429607"/>
    </source>
</evidence>
<reference evidence="5 7" key="1">
    <citation type="submission" date="2018-09" db="EMBL/GenBank/DDBJ databases">
        <title>Genomic investigation of the strawberry pathogen Phytophthora fragariae indicates pathogenicity is determined by transcriptional variation in three key races.</title>
        <authorList>
            <person name="Adams T.M."/>
            <person name="Armitage A.D."/>
            <person name="Sobczyk M.K."/>
            <person name="Bates H.J."/>
            <person name="Dunwell J.M."/>
            <person name="Nellist C.F."/>
            <person name="Harrison R.J."/>
        </authorList>
    </citation>
    <scope>NUCLEOTIDE SEQUENCE [LARGE SCALE GENOMIC DNA]</scope>
    <source>
        <strain evidence="3 5">SCRP249</strain>
        <strain evidence="2 7">SCRP324</strain>
        <strain evidence="4 6">SCRP333</strain>
    </source>
</reference>
<evidence type="ECO:0000313" key="6">
    <source>
        <dbReference type="Proteomes" id="UP000434957"/>
    </source>
</evidence>
<comment type="caution">
    <text evidence="2">The sequence shown here is derived from an EMBL/GenBank/DDBJ whole genome shotgun (WGS) entry which is preliminary data.</text>
</comment>
<dbReference type="EMBL" id="QXFV01003303">
    <property type="protein sequence ID" value="KAE8977989.1"/>
    <property type="molecule type" value="Genomic_DNA"/>
</dbReference>
<feature type="signal peptide" evidence="1">
    <location>
        <begin position="1"/>
        <end position="16"/>
    </location>
</feature>
<name>A0A6A3I508_9STRA</name>
<dbReference type="Proteomes" id="UP000435112">
    <property type="component" value="Unassembled WGS sequence"/>
</dbReference>
<dbReference type="EMBL" id="QXFU01003304">
    <property type="protein sequence ID" value="KAE8976502.1"/>
    <property type="molecule type" value="Genomic_DNA"/>
</dbReference>
<dbReference type="AlphaFoldDB" id="A0A6A3I508"/>
<evidence type="ECO:0000313" key="2">
    <source>
        <dbReference type="EMBL" id="KAE8976502.1"/>
    </source>
</evidence>
<evidence type="ECO:0000313" key="3">
    <source>
        <dbReference type="EMBL" id="KAE8977989.1"/>
    </source>
</evidence>
<accession>A0A6A3I508</accession>
<dbReference type="Proteomes" id="UP000429607">
    <property type="component" value="Unassembled WGS sequence"/>
</dbReference>
<organism evidence="2 7">
    <name type="scientific">Phytophthora rubi</name>
    <dbReference type="NCBI Taxonomy" id="129364"/>
    <lineage>
        <taxon>Eukaryota</taxon>
        <taxon>Sar</taxon>
        <taxon>Stramenopiles</taxon>
        <taxon>Oomycota</taxon>
        <taxon>Peronosporomycetes</taxon>
        <taxon>Peronosporales</taxon>
        <taxon>Peronosporaceae</taxon>
        <taxon>Phytophthora</taxon>
    </lineage>
</organism>
<evidence type="ECO:0008006" key="8">
    <source>
        <dbReference type="Google" id="ProtNLM"/>
    </source>
</evidence>
<protein>
    <recommendedName>
        <fullName evidence="8">RxLR effector protein</fullName>
    </recommendedName>
</protein>